<feature type="domain" description="ERV/ALR sulfhydryl oxidase" evidence="8">
    <location>
        <begin position="72"/>
        <end position="172"/>
    </location>
</feature>
<dbReference type="SUPFAM" id="SSF69000">
    <property type="entry name" value="FAD-dependent thiol oxidase"/>
    <property type="match status" value="1"/>
</dbReference>
<dbReference type="InterPro" id="IPR036774">
    <property type="entry name" value="ERV/ALR_sulphydryl_oxid_sf"/>
</dbReference>
<evidence type="ECO:0000256" key="6">
    <source>
        <dbReference type="RuleBase" id="RU371123"/>
    </source>
</evidence>
<evidence type="ECO:0000313" key="9">
    <source>
        <dbReference type="EMBL" id="KAF1815687.1"/>
    </source>
</evidence>
<reference evidence="9 11" key="1">
    <citation type="submission" date="2020-01" db="EMBL/GenBank/DDBJ databases">
        <authorList>
            <consortium name="DOE Joint Genome Institute"/>
            <person name="Haridas S."/>
            <person name="Albert R."/>
            <person name="Binder M."/>
            <person name="Bloem J."/>
            <person name="Labutti K."/>
            <person name="Salamov A."/>
            <person name="Andreopoulos B."/>
            <person name="Baker S.E."/>
            <person name="Barry K."/>
            <person name="Bills G."/>
            <person name="Bluhm B.H."/>
            <person name="Cannon C."/>
            <person name="Castanera R."/>
            <person name="Culley D.E."/>
            <person name="Daum C."/>
            <person name="Ezra D."/>
            <person name="Gonzalez J.B."/>
            <person name="Henrissat B."/>
            <person name="Kuo A."/>
            <person name="Liang C."/>
            <person name="Lipzen A."/>
            <person name="Lutzoni F."/>
            <person name="Magnuson J."/>
            <person name="Mondo S."/>
            <person name="Nolan M."/>
            <person name="Ohm R."/>
            <person name="Pangilinan J."/>
            <person name="Park H.-J."/>
            <person name="Ramirez L."/>
            <person name="Alfaro M."/>
            <person name="Sun H."/>
            <person name="Tritt A."/>
            <person name="Yoshinaga Y."/>
            <person name="Zwiers L.-H."/>
            <person name="Turgeon B.G."/>
            <person name="Goodwin S.B."/>
            <person name="Spatafora J.W."/>
            <person name="Crous P.W."/>
            <person name="Grigoriev I.V."/>
        </authorList>
    </citation>
    <scope>NUCLEOTIDE SEQUENCE</scope>
    <source>
        <strain evidence="9 11">CBS 781.70</strain>
    </source>
</reference>
<dbReference type="GeneID" id="54419348"/>
<keyword evidence="3 6" id="KW-0274">FAD</keyword>
<feature type="region of interest" description="Disordered" evidence="7">
    <location>
        <begin position="183"/>
        <end position="205"/>
    </location>
</feature>
<keyword evidence="10" id="KW-1185">Reference proteome</keyword>
<organism evidence="9">
    <name type="scientific">Eremomyces bilateralis CBS 781.70</name>
    <dbReference type="NCBI Taxonomy" id="1392243"/>
    <lineage>
        <taxon>Eukaryota</taxon>
        <taxon>Fungi</taxon>
        <taxon>Dikarya</taxon>
        <taxon>Ascomycota</taxon>
        <taxon>Pezizomycotina</taxon>
        <taxon>Dothideomycetes</taxon>
        <taxon>Dothideomycetes incertae sedis</taxon>
        <taxon>Eremomycetales</taxon>
        <taxon>Eremomycetaceae</taxon>
        <taxon>Eremomyces</taxon>
    </lineage>
</organism>
<dbReference type="PANTHER" id="PTHR12645:SF1">
    <property type="entry name" value="FAD-LINKED SULFHYDRYL OXIDASE ERV2"/>
    <property type="match status" value="1"/>
</dbReference>
<dbReference type="RefSeq" id="XP_033537318.1">
    <property type="nucleotide sequence ID" value="XM_033678778.1"/>
</dbReference>
<evidence type="ECO:0000313" key="11">
    <source>
        <dbReference type="RefSeq" id="XP_033537318.1"/>
    </source>
</evidence>
<keyword evidence="4 6" id="KW-0560">Oxidoreductase</keyword>
<dbReference type="FunFam" id="1.20.120.310:FF:000002">
    <property type="entry name" value="Sulfhydryl oxidase"/>
    <property type="match status" value="1"/>
</dbReference>
<gene>
    <name evidence="9 11" type="ORF">P152DRAFT_455402</name>
</gene>
<evidence type="ECO:0000256" key="7">
    <source>
        <dbReference type="SAM" id="MobiDB-lite"/>
    </source>
</evidence>
<dbReference type="PROSITE" id="PS50890">
    <property type="entry name" value="PUA"/>
    <property type="match status" value="1"/>
</dbReference>
<dbReference type="InterPro" id="IPR017905">
    <property type="entry name" value="ERV/ALR_sulphydryl_oxidase"/>
</dbReference>
<dbReference type="Gene3D" id="1.20.120.310">
    <property type="entry name" value="ERV/ALR sulfhydryl oxidase domain"/>
    <property type="match status" value="1"/>
</dbReference>
<reference evidence="11" key="3">
    <citation type="submission" date="2025-04" db="UniProtKB">
        <authorList>
            <consortium name="RefSeq"/>
        </authorList>
    </citation>
    <scope>IDENTIFICATION</scope>
    <source>
        <strain evidence="11">CBS 781.70</strain>
    </source>
</reference>
<evidence type="ECO:0000256" key="5">
    <source>
        <dbReference type="ARBA" id="ARBA00023157"/>
    </source>
</evidence>
<comment type="cofactor">
    <cofactor evidence="1 6">
        <name>FAD</name>
        <dbReference type="ChEBI" id="CHEBI:57692"/>
    </cofactor>
</comment>
<dbReference type="GO" id="GO:0005739">
    <property type="term" value="C:mitochondrion"/>
    <property type="evidence" value="ECO:0007669"/>
    <property type="project" value="TreeGrafter"/>
</dbReference>
<evidence type="ECO:0000256" key="3">
    <source>
        <dbReference type="ARBA" id="ARBA00022827"/>
    </source>
</evidence>
<evidence type="ECO:0000256" key="1">
    <source>
        <dbReference type="ARBA" id="ARBA00001974"/>
    </source>
</evidence>
<dbReference type="GO" id="GO:0016971">
    <property type="term" value="F:flavin-dependent sulfhydryl oxidase activity"/>
    <property type="evidence" value="ECO:0007669"/>
    <property type="project" value="InterPro"/>
</dbReference>
<comment type="catalytic activity">
    <reaction evidence="6">
        <text>2 R'C(R)SH + O2 = R'C(R)S-S(R)CR' + H2O2</text>
        <dbReference type="Rhea" id="RHEA:17357"/>
        <dbReference type="ChEBI" id="CHEBI:15379"/>
        <dbReference type="ChEBI" id="CHEBI:16240"/>
        <dbReference type="ChEBI" id="CHEBI:16520"/>
        <dbReference type="ChEBI" id="CHEBI:17412"/>
        <dbReference type="EC" id="1.8.3.2"/>
    </reaction>
</comment>
<sequence length="221" mass="24652">MPSGVARRFLFLVVFVVFFLAILLFTSQHPRAEQLREPLKIRPAKDGEHGSPGGSADRGLLTGHAIAPKLGNETVKAELGRAAWRVLHTTFARFPEKPTKEESQALKTYIHLFQRVYPCGDCAEHFGKLLQKFPPQVSSRNAVAGWGCHIHNQVNDRLQKPMFDCNNIGDFYDCGCAEDEKKSGEQAKTEMSAERREKITGESGRELDADRFVKAAIDGQV</sequence>
<evidence type="ECO:0000313" key="10">
    <source>
        <dbReference type="Proteomes" id="UP000504638"/>
    </source>
</evidence>
<dbReference type="EMBL" id="ML975151">
    <property type="protein sequence ID" value="KAF1815687.1"/>
    <property type="molecule type" value="Genomic_DNA"/>
</dbReference>
<evidence type="ECO:0000256" key="4">
    <source>
        <dbReference type="ARBA" id="ARBA00023002"/>
    </source>
</evidence>
<name>A0A6G1GC71_9PEZI</name>
<keyword evidence="2 6" id="KW-0285">Flavoprotein</keyword>
<accession>A0A6G1GC71</accession>
<protein>
    <recommendedName>
        <fullName evidence="6">Sulfhydryl oxidase</fullName>
        <ecNumber evidence="6">1.8.3.2</ecNumber>
    </recommendedName>
</protein>
<dbReference type="PROSITE" id="PS51324">
    <property type="entry name" value="ERV_ALR"/>
    <property type="match status" value="1"/>
</dbReference>
<dbReference type="Pfam" id="PF04777">
    <property type="entry name" value="Evr1_Alr"/>
    <property type="match status" value="1"/>
</dbReference>
<evidence type="ECO:0000259" key="8">
    <source>
        <dbReference type="PROSITE" id="PS51324"/>
    </source>
</evidence>
<dbReference type="AlphaFoldDB" id="A0A6G1GC71"/>
<evidence type="ECO:0000256" key="2">
    <source>
        <dbReference type="ARBA" id="ARBA00022630"/>
    </source>
</evidence>
<feature type="compositionally biased region" description="Basic and acidic residues" evidence="7">
    <location>
        <begin position="36"/>
        <end position="49"/>
    </location>
</feature>
<keyword evidence="5" id="KW-1015">Disulfide bond</keyword>
<proteinExistence type="predicted"/>
<dbReference type="OrthoDB" id="59470at2759"/>
<feature type="region of interest" description="Disordered" evidence="7">
    <location>
        <begin position="36"/>
        <end position="58"/>
    </location>
</feature>
<dbReference type="Proteomes" id="UP000504638">
    <property type="component" value="Unplaced"/>
</dbReference>
<reference evidence="11" key="2">
    <citation type="submission" date="2020-04" db="EMBL/GenBank/DDBJ databases">
        <authorList>
            <consortium name="NCBI Genome Project"/>
        </authorList>
    </citation>
    <scope>NUCLEOTIDE SEQUENCE</scope>
    <source>
        <strain evidence="11">CBS 781.70</strain>
    </source>
</reference>
<dbReference type="EC" id="1.8.3.2" evidence="6"/>
<dbReference type="InterPro" id="IPR039799">
    <property type="entry name" value="ALR/ERV"/>
</dbReference>
<dbReference type="GO" id="GO:0050660">
    <property type="term" value="F:flavin adenine dinucleotide binding"/>
    <property type="evidence" value="ECO:0007669"/>
    <property type="project" value="TreeGrafter"/>
</dbReference>
<dbReference type="PANTHER" id="PTHR12645">
    <property type="entry name" value="ALR/ERV"/>
    <property type="match status" value="1"/>
</dbReference>